<evidence type="ECO:0000313" key="12">
    <source>
        <dbReference type="EMBL" id="KAL3792297.1"/>
    </source>
</evidence>
<dbReference type="Gene3D" id="3.30.200.20">
    <property type="entry name" value="Phosphorylase Kinase, domain 1"/>
    <property type="match status" value="1"/>
</dbReference>
<dbReference type="PANTHER" id="PTHR24356:SF163">
    <property type="entry name" value="3-PHOSPHOINOSITIDE-DEPENDENT PROTEIN KINASE 1-RELATED"/>
    <property type="match status" value="1"/>
</dbReference>
<comment type="catalytic activity">
    <reaction evidence="8">
        <text>L-seryl-[protein] + ATP = O-phospho-L-seryl-[protein] + ADP + H(+)</text>
        <dbReference type="Rhea" id="RHEA:17989"/>
        <dbReference type="Rhea" id="RHEA-COMP:9863"/>
        <dbReference type="Rhea" id="RHEA-COMP:11604"/>
        <dbReference type="ChEBI" id="CHEBI:15378"/>
        <dbReference type="ChEBI" id="CHEBI:29999"/>
        <dbReference type="ChEBI" id="CHEBI:30616"/>
        <dbReference type="ChEBI" id="CHEBI:83421"/>
        <dbReference type="ChEBI" id="CHEBI:456216"/>
        <dbReference type="EC" id="2.7.11.1"/>
    </reaction>
</comment>
<accession>A0ABD3PWA0</accession>
<evidence type="ECO:0000256" key="3">
    <source>
        <dbReference type="ARBA" id="ARBA00022679"/>
    </source>
</evidence>
<dbReference type="Proteomes" id="UP001516023">
    <property type="component" value="Unassembled WGS sequence"/>
</dbReference>
<evidence type="ECO:0000256" key="7">
    <source>
        <dbReference type="ARBA" id="ARBA00047899"/>
    </source>
</evidence>
<gene>
    <name evidence="12" type="ORF">HJC23_006209</name>
</gene>
<name>A0ABD3PWA0_9STRA</name>
<protein>
    <recommendedName>
        <fullName evidence="1">non-specific serine/threonine protein kinase</fullName>
        <ecNumber evidence="1">2.7.11.1</ecNumber>
    </recommendedName>
</protein>
<sequence>MNPCWRIDELARRVLCTAHWPTHGVAVVSTNSPRPTPHMDELERALDIHLPPLSTVSSREDGSSCSGVRTCTLPSGMAKQSTKIWSWSPAPDNIDNSYASTQDEVSFEELAPFSPEFYRSVGDLIREAFHPGVVKGLEPTDHNDTSLSEPITEGSHVFTALYSLETYSLPRMHDAVRITRILLSLQELHVADDSSFLDRLLYYCEGNTKPKDSSTDGNVSSTFTDSSSKSYERGVKISILSSLFHHWGNLPQLEHGLQHLSRRYASLLPMNASEYWEYESIGGTAKSKSIGDGGSTGGEWKPSGGESSFLGARAMRIDFFRRRLEEELQSHIHGRCDDDNSRLNQNNPEQGGLVRLLAFIYQASDATLRGKVRKWIGQRLRSHALGGGNVSYTKGLGDGDNGASGLHSWGLGPSFLSFCPLIAASTVGSSSVASGRAFIGGTSPISLTQLGGEVGQHNPLGMENTSACGIEALLIVLSLVISGFRPDIPSTTEEQRNAVRRSTILRPSHENLLFDVLIPLHRPSGMVLWRDQTPLIGLYHEALVKCIGALVIMDTSLLGPIIGELLHPDIWPTEGGARASSGNASSLRGGAAANTPKVVLLIHEVDTLIGLMKTTKESETERYLSSLDKYVVPLVIKLCSCISSDNSRTSERALQLFKNDVFKRLVKSYLEEVGPHFLRALCRCSGGGSSWEVPWNPTVKKMTFLVLRDLESYYKDKGGDDAFDDACDKSLNTHLNDHPGRTTSVKTTPEDRERSQRGPAVVGTRPGDDVATVNMTSLRGAMGSWRPPTQKSKLPKHTFQTGVSSKQPPLTVTGVAPWAMGGQNHGAINLQTAGSETGSKQPPLTITGVAPWAIHRKPELSSRSLPKQPQKPVLSKPLSPQSACGSFEVTIAEDDEEGEEAVDVIEENSCIVSPALDKVRAYMEKLRPPREQEKSDDGISSWAKAQMEESPVLLPNLKFHDLVFGQELGTGAFSTVKYARQIVKDRTRSNWPEFAVKIVSTQKIQELGYEQSINREIAILRILSHPGISRLISSFRFRDGAYLVLEYASGGDLHTLLRNNGSLDHESTKFVIGSVAAALWSIHELGFVYADCKPENILIMETGHVKITDFGGCRPVTDEARALVRASSANLIRQLRDGDWKTTSLLSNNISDQDYVSSQHSEEAEDLRIEGTTAYLPPEVVIGAFPTAAADVWALGCVMFQCISGRPPILEDNDELTAQKIVSFHVTSPSLDFFGEQEGTSTFKQDEKSLIGKMLNRDCTCRPDILQIANDDYFDGMDIFSLHRKPSCRLDIGSVAPSADAKWSRRQFSSIWAPQPHAYNVGSSSTTANKGSDLKSESIKEGDEADVFFFSVQKTAILSKIRE</sequence>
<dbReference type="PROSITE" id="PS50011">
    <property type="entry name" value="PROTEIN_KINASE_DOM"/>
    <property type="match status" value="1"/>
</dbReference>
<evidence type="ECO:0000256" key="8">
    <source>
        <dbReference type="ARBA" id="ARBA00048679"/>
    </source>
</evidence>
<dbReference type="GO" id="GO:0005524">
    <property type="term" value="F:ATP binding"/>
    <property type="evidence" value="ECO:0007669"/>
    <property type="project" value="UniProtKB-UniRule"/>
</dbReference>
<keyword evidence="4 9" id="KW-0547">Nucleotide-binding</keyword>
<keyword evidence="13" id="KW-1185">Reference proteome</keyword>
<dbReference type="EC" id="2.7.11.1" evidence="1"/>
<dbReference type="PROSITE" id="PS00107">
    <property type="entry name" value="PROTEIN_KINASE_ATP"/>
    <property type="match status" value="1"/>
</dbReference>
<dbReference type="GO" id="GO:0004674">
    <property type="term" value="F:protein serine/threonine kinase activity"/>
    <property type="evidence" value="ECO:0007669"/>
    <property type="project" value="UniProtKB-KW"/>
</dbReference>
<evidence type="ECO:0000259" key="11">
    <source>
        <dbReference type="PROSITE" id="PS50011"/>
    </source>
</evidence>
<feature type="compositionally biased region" description="Polar residues" evidence="10">
    <location>
        <begin position="787"/>
        <end position="809"/>
    </location>
</feature>
<organism evidence="12 13">
    <name type="scientific">Cyclotella cryptica</name>
    <dbReference type="NCBI Taxonomy" id="29204"/>
    <lineage>
        <taxon>Eukaryota</taxon>
        <taxon>Sar</taxon>
        <taxon>Stramenopiles</taxon>
        <taxon>Ochrophyta</taxon>
        <taxon>Bacillariophyta</taxon>
        <taxon>Coscinodiscophyceae</taxon>
        <taxon>Thalassiosirophycidae</taxon>
        <taxon>Stephanodiscales</taxon>
        <taxon>Stephanodiscaceae</taxon>
        <taxon>Cyclotella</taxon>
    </lineage>
</organism>
<dbReference type="Pfam" id="PF01603">
    <property type="entry name" value="B56"/>
    <property type="match status" value="1"/>
</dbReference>
<evidence type="ECO:0000256" key="4">
    <source>
        <dbReference type="ARBA" id="ARBA00022741"/>
    </source>
</evidence>
<dbReference type="InterPro" id="IPR011009">
    <property type="entry name" value="Kinase-like_dom_sf"/>
</dbReference>
<feature type="domain" description="Protein kinase" evidence="11">
    <location>
        <begin position="962"/>
        <end position="1274"/>
    </location>
</feature>
<dbReference type="SUPFAM" id="SSF48371">
    <property type="entry name" value="ARM repeat"/>
    <property type="match status" value="1"/>
</dbReference>
<dbReference type="InterPro" id="IPR000719">
    <property type="entry name" value="Prot_kinase_dom"/>
</dbReference>
<keyword evidence="2" id="KW-0723">Serine/threonine-protein kinase</keyword>
<evidence type="ECO:0000256" key="5">
    <source>
        <dbReference type="ARBA" id="ARBA00022777"/>
    </source>
</evidence>
<dbReference type="EMBL" id="JABMIG020000103">
    <property type="protein sequence ID" value="KAL3792297.1"/>
    <property type="molecule type" value="Genomic_DNA"/>
</dbReference>
<feature type="region of interest" description="Disordered" evidence="10">
    <location>
        <begin position="780"/>
        <end position="809"/>
    </location>
</feature>
<dbReference type="SUPFAM" id="SSF56112">
    <property type="entry name" value="Protein kinase-like (PK-like)"/>
    <property type="match status" value="1"/>
</dbReference>
<evidence type="ECO:0000256" key="10">
    <source>
        <dbReference type="SAM" id="MobiDB-lite"/>
    </source>
</evidence>
<dbReference type="Pfam" id="PF00069">
    <property type="entry name" value="Pkinase"/>
    <property type="match status" value="2"/>
</dbReference>
<keyword evidence="3" id="KW-0808">Transferase</keyword>
<proteinExistence type="predicted"/>
<comment type="catalytic activity">
    <reaction evidence="7">
        <text>L-threonyl-[protein] + ATP = O-phospho-L-threonyl-[protein] + ADP + H(+)</text>
        <dbReference type="Rhea" id="RHEA:46608"/>
        <dbReference type="Rhea" id="RHEA-COMP:11060"/>
        <dbReference type="Rhea" id="RHEA-COMP:11605"/>
        <dbReference type="ChEBI" id="CHEBI:15378"/>
        <dbReference type="ChEBI" id="CHEBI:30013"/>
        <dbReference type="ChEBI" id="CHEBI:30616"/>
        <dbReference type="ChEBI" id="CHEBI:61977"/>
        <dbReference type="ChEBI" id="CHEBI:456216"/>
        <dbReference type="EC" id="2.7.11.1"/>
    </reaction>
</comment>
<feature type="region of interest" description="Disordered" evidence="10">
    <location>
        <begin position="733"/>
        <end position="768"/>
    </location>
</feature>
<reference evidence="12 13" key="1">
    <citation type="journal article" date="2020" name="G3 (Bethesda)">
        <title>Improved Reference Genome for Cyclotella cryptica CCMP332, a Model for Cell Wall Morphogenesis, Salinity Adaptation, and Lipid Production in Diatoms (Bacillariophyta).</title>
        <authorList>
            <person name="Roberts W.R."/>
            <person name="Downey K.M."/>
            <person name="Ruck E.C."/>
            <person name="Traller J.C."/>
            <person name="Alverson A.J."/>
        </authorList>
    </citation>
    <scope>NUCLEOTIDE SEQUENCE [LARGE SCALE GENOMIC DNA]</scope>
    <source>
        <strain evidence="12 13">CCMP332</strain>
    </source>
</reference>
<dbReference type="InterPro" id="IPR016024">
    <property type="entry name" value="ARM-type_fold"/>
</dbReference>
<feature type="region of interest" description="Disordered" evidence="10">
    <location>
        <begin position="858"/>
        <end position="881"/>
    </location>
</feature>
<dbReference type="InterPro" id="IPR002554">
    <property type="entry name" value="PP2A_B56"/>
</dbReference>
<dbReference type="Gene3D" id="1.10.510.10">
    <property type="entry name" value="Transferase(Phosphotransferase) domain 1"/>
    <property type="match status" value="1"/>
</dbReference>
<dbReference type="InterPro" id="IPR017441">
    <property type="entry name" value="Protein_kinase_ATP_BS"/>
</dbReference>
<evidence type="ECO:0000256" key="6">
    <source>
        <dbReference type="ARBA" id="ARBA00022840"/>
    </source>
</evidence>
<dbReference type="PANTHER" id="PTHR24356">
    <property type="entry name" value="SERINE/THREONINE-PROTEIN KINASE"/>
    <property type="match status" value="1"/>
</dbReference>
<evidence type="ECO:0000313" key="13">
    <source>
        <dbReference type="Proteomes" id="UP001516023"/>
    </source>
</evidence>
<evidence type="ECO:0000256" key="2">
    <source>
        <dbReference type="ARBA" id="ARBA00022527"/>
    </source>
</evidence>
<dbReference type="InterPro" id="IPR011989">
    <property type="entry name" value="ARM-like"/>
</dbReference>
<dbReference type="Gene3D" id="1.25.10.10">
    <property type="entry name" value="Leucine-rich Repeat Variant"/>
    <property type="match status" value="1"/>
</dbReference>
<feature type="binding site" evidence="9">
    <location>
        <position position="997"/>
    </location>
    <ligand>
        <name>ATP</name>
        <dbReference type="ChEBI" id="CHEBI:30616"/>
    </ligand>
</feature>
<evidence type="ECO:0000256" key="1">
    <source>
        <dbReference type="ARBA" id="ARBA00012513"/>
    </source>
</evidence>
<evidence type="ECO:0000256" key="9">
    <source>
        <dbReference type="PROSITE-ProRule" id="PRU10141"/>
    </source>
</evidence>
<comment type="caution">
    <text evidence="12">The sequence shown here is derived from an EMBL/GenBank/DDBJ whole genome shotgun (WGS) entry which is preliminary data.</text>
</comment>
<dbReference type="InterPro" id="IPR050236">
    <property type="entry name" value="Ser_Thr_kinase_AGC"/>
</dbReference>
<keyword evidence="6 9" id="KW-0067">ATP-binding</keyword>
<keyword evidence="5" id="KW-0418">Kinase</keyword>